<evidence type="ECO:0000256" key="1">
    <source>
        <dbReference type="ARBA" id="ARBA00022490"/>
    </source>
</evidence>
<dbReference type="Pfam" id="PF12804">
    <property type="entry name" value="NTP_transf_3"/>
    <property type="match status" value="1"/>
</dbReference>
<evidence type="ECO:0000256" key="5">
    <source>
        <dbReference type="ARBA" id="ARBA00022842"/>
    </source>
</evidence>
<proteinExistence type="inferred from homology"/>
<dbReference type="OrthoDB" id="28434at2157"/>
<dbReference type="AlphaFoldDB" id="A0A089ZAU2"/>
<keyword evidence="3 8" id="KW-0479">Metal-binding</keyword>
<feature type="binding site" evidence="8">
    <location>
        <position position="109"/>
    </location>
    <ligand>
        <name>Mg(2+)</name>
        <dbReference type="ChEBI" id="CHEBI:18420"/>
    </ligand>
</feature>
<evidence type="ECO:0000256" key="6">
    <source>
        <dbReference type="ARBA" id="ARBA00023134"/>
    </source>
</evidence>
<dbReference type="SUPFAM" id="SSF53448">
    <property type="entry name" value="Nucleotide-diphospho-sugar transferases"/>
    <property type="match status" value="1"/>
</dbReference>
<protein>
    <recommendedName>
        <fullName evidence="8">Probable molybdenum cofactor guanylyltransferase</fullName>
        <shortName evidence="8">MoCo guanylyltransferase</shortName>
        <ecNumber evidence="8">2.7.7.77</ecNumber>
    </recommendedName>
    <alternativeName>
        <fullName evidence="8">GTP:molybdopterin guanylyltransferase</fullName>
    </alternativeName>
    <alternativeName>
        <fullName evidence="8">Mo-MPT guanylyltransferase</fullName>
    </alternativeName>
    <alternativeName>
        <fullName evidence="8">Molybdopterin guanylyltransferase</fullName>
    </alternativeName>
    <alternativeName>
        <fullName evidence="8">Molybdopterin-guanine dinucleotide synthase</fullName>
        <shortName evidence="8">MGD synthase</shortName>
    </alternativeName>
</protein>
<evidence type="ECO:0000256" key="4">
    <source>
        <dbReference type="ARBA" id="ARBA00022741"/>
    </source>
</evidence>
<comment type="caution">
    <text evidence="8">Lacks conserved residue(s) required for the propagation of feature annotation.</text>
</comment>
<dbReference type="GO" id="GO:0006777">
    <property type="term" value="P:Mo-molybdopterin cofactor biosynthetic process"/>
    <property type="evidence" value="ECO:0007669"/>
    <property type="project" value="UniProtKB-KW"/>
</dbReference>
<evidence type="ECO:0000313" key="10">
    <source>
        <dbReference type="EMBL" id="AIS31911.1"/>
    </source>
</evidence>
<gene>
    <name evidence="10" type="primary">mobA2</name>
    <name evidence="8" type="synonym">mobA</name>
    <name evidence="10" type="ORF">BRM9_1095</name>
</gene>
<feature type="domain" description="MobA-like NTP transferase" evidence="9">
    <location>
        <begin position="4"/>
        <end position="171"/>
    </location>
</feature>
<feature type="binding site" evidence="8">
    <location>
        <position position="19"/>
    </location>
    <ligand>
        <name>GTP</name>
        <dbReference type="ChEBI" id="CHEBI:37565"/>
    </ligand>
</feature>
<dbReference type="InterPro" id="IPR029044">
    <property type="entry name" value="Nucleotide-diphossugar_trans"/>
</dbReference>
<dbReference type="GO" id="GO:0061603">
    <property type="term" value="F:molybdenum cofactor guanylyltransferase activity"/>
    <property type="evidence" value="ECO:0007669"/>
    <property type="project" value="UniProtKB-EC"/>
</dbReference>
<evidence type="ECO:0000313" key="11">
    <source>
        <dbReference type="Proteomes" id="UP000029661"/>
    </source>
</evidence>
<dbReference type="GO" id="GO:0046872">
    <property type="term" value="F:metal ion binding"/>
    <property type="evidence" value="ECO:0007669"/>
    <property type="project" value="UniProtKB-KW"/>
</dbReference>
<comment type="cofactor">
    <cofactor evidence="8">
        <name>Mg(2+)</name>
        <dbReference type="ChEBI" id="CHEBI:18420"/>
    </cofactor>
</comment>
<comment type="catalytic activity">
    <reaction evidence="8">
        <text>Mo-molybdopterin + GTP + H(+) = Mo-molybdopterin guanine dinucleotide + diphosphate</text>
        <dbReference type="Rhea" id="RHEA:34243"/>
        <dbReference type="ChEBI" id="CHEBI:15378"/>
        <dbReference type="ChEBI" id="CHEBI:33019"/>
        <dbReference type="ChEBI" id="CHEBI:37565"/>
        <dbReference type="ChEBI" id="CHEBI:71302"/>
        <dbReference type="ChEBI" id="CHEBI:71310"/>
        <dbReference type="EC" id="2.7.7.77"/>
    </reaction>
</comment>
<keyword evidence="2 8" id="KW-0808">Transferase</keyword>
<dbReference type="InterPro" id="IPR013482">
    <property type="entry name" value="Molybde_CF_guanTrfase"/>
</dbReference>
<dbReference type="EMBL" id="CP006933">
    <property type="protein sequence ID" value="AIS31911.1"/>
    <property type="molecule type" value="Genomic_DNA"/>
</dbReference>
<dbReference type="KEGG" id="mfc:BRM9_1095"/>
<dbReference type="CDD" id="cd02503">
    <property type="entry name" value="MobA"/>
    <property type="match status" value="1"/>
</dbReference>
<dbReference type="InterPro" id="IPR025877">
    <property type="entry name" value="MobA-like_NTP_Trfase"/>
</dbReference>
<dbReference type="Gene3D" id="3.90.550.10">
    <property type="entry name" value="Spore Coat Polysaccharide Biosynthesis Protein SpsA, Chain A"/>
    <property type="match status" value="1"/>
</dbReference>
<sequence>MKSCIILCGGRSRRMGQDKGLMTLNKDPMIIHSLKIVERLVDEIIVVLRDKKQLDSYHKYVEDFKIQNQKTDTNIILVTDVEKDQGPLLGLCTGLSHIKSEGALTLPCDSPFISSYFVNKMFEMVNEVEVQGMVPVWPDGLTEPLHAYYSKECIPLIKDRLKNGFRNVKSLLDKINVAYIEVGILDPDKKSFINLNRPEDVSQSRE</sequence>
<feature type="binding site" evidence="8">
    <location>
        <position position="109"/>
    </location>
    <ligand>
        <name>GTP</name>
        <dbReference type="ChEBI" id="CHEBI:37565"/>
    </ligand>
</feature>
<dbReference type="STRING" id="2162.BRM9_1095"/>
<evidence type="ECO:0000256" key="7">
    <source>
        <dbReference type="ARBA" id="ARBA00023150"/>
    </source>
</evidence>
<feature type="binding site" evidence="8">
    <location>
        <position position="80"/>
    </location>
    <ligand>
        <name>GTP</name>
        <dbReference type="ChEBI" id="CHEBI:37565"/>
    </ligand>
</feature>
<keyword evidence="1 8" id="KW-0963">Cytoplasm</keyword>
<dbReference type="Proteomes" id="UP000029661">
    <property type="component" value="Chromosome"/>
</dbReference>
<feature type="binding site" evidence="8">
    <location>
        <begin position="7"/>
        <end position="9"/>
    </location>
    <ligand>
        <name>GTP</name>
        <dbReference type="ChEBI" id="CHEBI:37565"/>
    </ligand>
</feature>
<dbReference type="RefSeq" id="WP_048085084.1">
    <property type="nucleotide sequence ID" value="NZ_CP006933.1"/>
</dbReference>
<dbReference type="PANTHER" id="PTHR19136:SF81">
    <property type="entry name" value="MOLYBDENUM COFACTOR GUANYLYLTRANSFERASE"/>
    <property type="match status" value="1"/>
</dbReference>
<dbReference type="GO" id="GO:0005525">
    <property type="term" value="F:GTP binding"/>
    <property type="evidence" value="ECO:0007669"/>
    <property type="project" value="UniProtKB-UniRule"/>
</dbReference>
<evidence type="ECO:0000256" key="2">
    <source>
        <dbReference type="ARBA" id="ARBA00022679"/>
    </source>
</evidence>
<name>A0A089ZAU2_METFO</name>
<accession>A0A089ZAU2</accession>
<keyword evidence="5 8" id="KW-0460">Magnesium</keyword>
<comment type="function">
    <text evidence="8">Transfers a GMP moiety from GTP to Mo-molybdopterin (Mo-MPT) cofactor (Moco or molybdenum cofactor) to form Mo-molybdopterin guanine dinucleotide (Mo-MGD) cofactor.</text>
</comment>
<keyword evidence="6 8" id="KW-0342">GTP-binding</keyword>
<evidence type="ECO:0000256" key="3">
    <source>
        <dbReference type="ARBA" id="ARBA00022723"/>
    </source>
</evidence>
<keyword evidence="4 8" id="KW-0547">Nucleotide-binding</keyword>
<evidence type="ECO:0000256" key="8">
    <source>
        <dbReference type="HAMAP-Rule" id="MF_00316"/>
    </source>
</evidence>
<dbReference type="PANTHER" id="PTHR19136">
    <property type="entry name" value="MOLYBDENUM COFACTOR GUANYLYLTRANSFERASE"/>
    <property type="match status" value="1"/>
</dbReference>
<dbReference type="GeneID" id="24792251"/>
<keyword evidence="7 8" id="KW-0501">Molybdenum cofactor biosynthesis</keyword>
<comment type="domain">
    <text evidence="8">The N-terminal domain determines nucleotide recognition and specific binding, while the C-terminal domain determines the specific binding to the target protein.</text>
</comment>
<evidence type="ECO:0000259" key="9">
    <source>
        <dbReference type="Pfam" id="PF12804"/>
    </source>
</evidence>
<dbReference type="HAMAP" id="MF_00316">
    <property type="entry name" value="MobA"/>
    <property type="match status" value="1"/>
</dbReference>
<reference evidence="10 11" key="1">
    <citation type="submission" date="2013-12" db="EMBL/GenBank/DDBJ databases">
        <title>The complete genome sequence of Methanobacterium sp. BRM9.</title>
        <authorList>
            <consortium name="Pastoral Greenhouse Gas Research Consortium"/>
            <person name="Kelly W.J."/>
            <person name="Leahy S.C."/>
            <person name="Perry R."/>
            <person name="Li D."/>
            <person name="Altermann E."/>
            <person name="Lambie S.C."/>
            <person name="Attwood G.T."/>
        </authorList>
    </citation>
    <scope>NUCLEOTIDE SEQUENCE [LARGE SCALE GENOMIC DNA]</scope>
    <source>
        <strain evidence="10 11">BRM9</strain>
    </source>
</reference>
<dbReference type="EC" id="2.7.7.77" evidence="8"/>
<organism evidence="10 11">
    <name type="scientific">Methanobacterium formicicum</name>
    <dbReference type="NCBI Taxonomy" id="2162"/>
    <lineage>
        <taxon>Archaea</taxon>
        <taxon>Methanobacteriati</taxon>
        <taxon>Methanobacteriota</taxon>
        <taxon>Methanomada group</taxon>
        <taxon>Methanobacteria</taxon>
        <taxon>Methanobacteriales</taxon>
        <taxon>Methanobacteriaceae</taxon>
        <taxon>Methanobacterium</taxon>
    </lineage>
</organism>
<comment type="subcellular location">
    <subcellularLocation>
        <location evidence="8">Cytoplasm</location>
    </subcellularLocation>
</comment>
<dbReference type="GO" id="GO:0005737">
    <property type="term" value="C:cytoplasm"/>
    <property type="evidence" value="ECO:0007669"/>
    <property type="project" value="UniProtKB-SubCell"/>
</dbReference>
<comment type="similarity">
    <text evidence="8">Belongs to the MobA family.</text>
</comment>